<dbReference type="RefSeq" id="WP_106647059.1">
    <property type="nucleotide sequence ID" value="NZ_BMGO01000001.1"/>
</dbReference>
<evidence type="ECO:0000313" key="2">
    <source>
        <dbReference type="Proteomes" id="UP000232693"/>
    </source>
</evidence>
<accession>A0A2K9AFR7</accession>
<dbReference type="AlphaFoldDB" id="A0A2K9AFR7"/>
<keyword evidence="2" id="KW-1185">Reference proteome</keyword>
<evidence type="ECO:0000313" key="1">
    <source>
        <dbReference type="EMBL" id="AUD79236.1"/>
    </source>
</evidence>
<reference evidence="1 2" key="1">
    <citation type="submission" date="2017-12" db="EMBL/GenBank/DDBJ databases">
        <title>Kangiella profundi FT102 completed genome.</title>
        <authorList>
            <person name="Xu J."/>
            <person name="Wang J."/>
            <person name="Lu Y."/>
        </authorList>
    </citation>
    <scope>NUCLEOTIDE SEQUENCE [LARGE SCALE GENOMIC DNA]</scope>
    <source>
        <strain evidence="1 2">FT102</strain>
    </source>
</reference>
<proteinExistence type="predicted"/>
<organism evidence="1 2">
    <name type="scientific">Kangiella profundi</name>
    <dbReference type="NCBI Taxonomy" id="1561924"/>
    <lineage>
        <taxon>Bacteria</taxon>
        <taxon>Pseudomonadati</taxon>
        <taxon>Pseudomonadota</taxon>
        <taxon>Gammaproteobacteria</taxon>
        <taxon>Kangiellales</taxon>
        <taxon>Kangiellaceae</taxon>
        <taxon>Kangiella</taxon>
    </lineage>
</organism>
<dbReference type="KEGG" id="kpd:CW740_08250"/>
<protein>
    <submittedName>
        <fullName evidence="1">Uncharacterized protein</fullName>
    </submittedName>
</protein>
<gene>
    <name evidence="1" type="ORF">CW740_08250</name>
</gene>
<dbReference type="Proteomes" id="UP000232693">
    <property type="component" value="Chromosome"/>
</dbReference>
<name>A0A2K9AFR7_9GAMM</name>
<sequence length="100" mass="11559">MTQPSEQKVPQPEVFKLSPIALLLDIIGMALVVFAGYEIYMNNEQGGGLLVNTISWPYYPWVIMVIGVLLMIPFHKQIFKAYRIVKQYKKEQAKADRPRF</sequence>
<dbReference type="OrthoDB" id="6196423at2"/>
<dbReference type="EMBL" id="CP025120">
    <property type="protein sequence ID" value="AUD79236.1"/>
    <property type="molecule type" value="Genomic_DNA"/>
</dbReference>